<dbReference type="GO" id="GO:0032993">
    <property type="term" value="C:protein-DNA complex"/>
    <property type="evidence" value="ECO:0007669"/>
    <property type="project" value="TreeGrafter"/>
</dbReference>
<dbReference type="FunFam" id="1.10.340.30:FF:000004">
    <property type="entry name" value="DNA-3-methyladenine glycosylase II"/>
    <property type="match status" value="1"/>
</dbReference>
<dbReference type="InterPro" id="IPR051912">
    <property type="entry name" value="Alkylbase_DNA_Glycosylase/TA"/>
</dbReference>
<proteinExistence type="inferred from homology"/>
<dbReference type="InParanoid" id="A0A286UIH6"/>
<feature type="compositionally biased region" description="Polar residues" evidence="4">
    <location>
        <begin position="1"/>
        <end position="16"/>
    </location>
</feature>
<feature type="compositionally biased region" description="Basic and acidic residues" evidence="4">
    <location>
        <begin position="32"/>
        <end position="43"/>
    </location>
</feature>
<keyword evidence="7" id="KW-1185">Reference proteome</keyword>
<dbReference type="OrthoDB" id="415889at2759"/>
<dbReference type="GO" id="GO:0005634">
    <property type="term" value="C:nucleus"/>
    <property type="evidence" value="ECO:0007669"/>
    <property type="project" value="TreeGrafter"/>
</dbReference>
<dbReference type="InterPro" id="IPR011257">
    <property type="entry name" value="DNA_glycosylase"/>
</dbReference>
<dbReference type="GO" id="GO:0032131">
    <property type="term" value="F:alkylated DNA binding"/>
    <property type="evidence" value="ECO:0007669"/>
    <property type="project" value="TreeGrafter"/>
</dbReference>
<evidence type="ECO:0000256" key="4">
    <source>
        <dbReference type="SAM" id="MobiDB-lite"/>
    </source>
</evidence>
<comment type="caution">
    <text evidence="6">The sequence shown here is derived from an EMBL/GenBank/DDBJ whole genome shotgun (WGS) entry which is preliminary data.</text>
</comment>
<comment type="similarity">
    <text evidence="1">Belongs to the alkylbase DNA glycosidase AlkA family.</text>
</comment>
<gene>
    <name evidence="6" type="ORF">PNOK_0433600</name>
</gene>
<feature type="compositionally biased region" description="Basic residues" evidence="4">
    <location>
        <begin position="44"/>
        <end position="53"/>
    </location>
</feature>
<dbReference type="PANTHER" id="PTHR43003:SF5">
    <property type="entry name" value="DNA-3-METHYLADENINE GLYCOSYLASE"/>
    <property type="match status" value="1"/>
</dbReference>
<evidence type="ECO:0000313" key="6">
    <source>
        <dbReference type="EMBL" id="PAV19402.1"/>
    </source>
</evidence>
<dbReference type="GO" id="GO:0008725">
    <property type="term" value="F:DNA-3-methyladenine glycosylase activity"/>
    <property type="evidence" value="ECO:0007669"/>
    <property type="project" value="TreeGrafter"/>
</dbReference>
<evidence type="ECO:0000256" key="2">
    <source>
        <dbReference type="ARBA" id="ARBA00022763"/>
    </source>
</evidence>
<evidence type="ECO:0000256" key="1">
    <source>
        <dbReference type="ARBA" id="ARBA00010817"/>
    </source>
</evidence>
<accession>A0A286UIH6</accession>
<feature type="domain" description="HhH-GPD" evidence="5">
    <location>
        <begin position="140"/>
        <end position="307"/>
    </location>
</feature>
<dbReference type="SMART" id="SM00478">
    <property type="entry name" value="ENDO3c"/>
    <property type="match status" value="1"/>
</dbReference>
<dbReference type="Gene3D" id="1.10.340.30">
    <property type="entry name" value="Hypothetical protein, domain 2"/>
    <property type="match status" value="1"/>
</dbReference>
<dbReference type="SUPFAM" id="SSF48150">
    <property type="entry name" value="DNA-glycosylase"/>
    <property type="match status" value="1"/>
</dbReference>
<evidence type="ECO:0000313" key="7">
    <source>
        <dbReference type="Proteomes" id="UP000217199"/>
    </source>
</evidence>
<dbReference type="PANTHER" id="PTHR43003">
    <property type="entry name" value="DNA-3-METHYLADENINE GLYCOSYLASE"/>
    <property type="match status" value="1"/>
</dbReference>
<dbReference type="GO" id="GO:0006285">
    <property type="term" value="P:base-excision repair, AP site formation"/>
    <property type="evidence" value="ECO:0007669"/>
    <property type="project" value="TreeGrafter"/>
</dbReference>
<organism evidence="6 7">
    <name type="scientific">Pyrrhoderma noxium</name>
    <dbReference type="NCBI Taxonomy" id="2282107"/>
    <lineage>
        <taxon>Eukaryota</taxon>
        <taxon>Fungi</taxon>
        <taxon>Dikarya</taxon>
        <taxon>Basidiomycota</taxon>
        <taxon>Agaricomycotina</taxon>
        <taxon>Agaricomycetes</taxon>
        <taxon>Hymenochaetales</taxon>
        <taxon>Hymenochaetaceae</taxon>
        <taxon>Pyrrhoderma</taxon>
    </lineage>
</organism>
<feature type="compositionally biased region" description="Polar residues" evidence="4">
    <location>
        <begin position="54"/>
        <end position="64"/>
    </location>
</feature>
<reference evidence="6 7" key="1">
    <citation type="journal article" date="2017" name="Mol. Ecol.">
        <title>Comparative and population genomic landscape of Phellinus noxius: A hypervariable fungus causing root rot in trees.</title>
        <authorList>
            <person name="Chung C.L."/>
            <person name="Lee T.J."/>
            <person name="Akiba M."/>
            <person name="Lee H.H."/>
            <person name="Kuo T.H."/>
            <person name="Liu D."/>
            <person name="Ke H.M."/>
            <person name="Yokoi T."/>
            <person name="Roa M.B."/>
            <person name="Lu M.J."/>
            <person name="Chang Y.Y."/>
            <person name="Ann P.J."/>
            <person name="Tsai J.N."/>
            <person name="Chen C.Y."/>
            <person name="Tzean S.S."/>
            <person name="Ota Y."/>
            <person name="Hattori T."/>
            <person name="Sahashi N."/>
            <person name="Liou R.F."/>
            <person name="Kikuchi T."/>
            <person name="Tsai I.J."/>
        </authorList>
    </citation>
    <scope>NUCLEOTIDE SEQUENCE [LARGE SCALE GENOMIC DNA]</scope>
    <source>
        <strain evidence="6 7">FFPRI411160</strain>
    </source>
</reference>
<evidence type="ECO:0000256" key="3">
    <source>
        <dbReference type="ARBA" id="ARBA00023204"/>
    </source>
</evidence>
<dbReference type="EMBL" id="NBII01000004">
    <property type="protein sequence ID" value="PAV19402.1"/>
    <property type="molecule type" value="Genomic_DNA"/>
</dbReference>
<sequence length="457" mass="51124">MAVTRSATRHLSNTKADITKAVKVPTRSRVKTTSEEKVKESRKNASKRVKAKSTNRVQPSQNVSVKPEMQLQETVAKPVSNHISTETFLPAVLTFSFENAKQHLIKADPRFEDLFSKMKCRPFEHLERVDPFRTLCTSILGQQISWLAARSITHKFRRLFNPALPEQLDPSGSSSSDAYFPSAAQVATQDIPTLRTAGLSQRKAEYVQDLASRFVDGRLSNEKILQASDEELYEMLTAVRGIGKWTVDMFAIFSLRRPDILPEGDLGVQRGVLRWFLSLHSPKYDYSISPRKLPKELTDSEQETLEIIDETSGNPSLGGDISDNLLIPPRASTPDVAPIPPTQLLATPKTPTKNRKRKNDDWEDSADKLETDAPLPPPAFTPSIKRTLGRTLPPKYAPPPLPEGLTVSELKNRVDGKKKVAKKALLTPNEITELTSIWQPYRSLGVYYMWALAEGSK</sequence>
<dbReference type="AlphaFoldDB" id="A0A286UIH6"/>
<dbReference type="GO" id="GO:0043916">
    <property type="term" value="F:DNA-7-methylguanine glycosylase activity"/>
    <property type="evidence" value="ECO:0007669"/>
    <property type="project" value="TreeGrafter"/>
</dbReference>
<feature type="region of interest" description="Disordered" evidence="4">
    <location>
        <begin position="1"/>
        <end position="65"/>
    </location>
</feature>
<dbReference type="InterPro" id="IPR003265">
    <property type="entry name" value="HhH-GPD_domain"/>
</dbReference>
<feature type="region of interest" description="Disordered" evidence="4">
    <location>
        <begin position="309"/>
        <end position="404"/>
    </location>
</feature>
<protein>
    <submittedName>
        <fullName evidence="6">DNA glycosylase</fullName>
    </submittedName>
</protein>
<keyword evidence="2" id="KW-0227">DNA damage</keyword>
<dbReference type="CDD" id="cd00056">
    <property type="entry name" value="ENDO3c"/>
    <property type="match status" value="1"/>
</dbReference>
<evidence type="ECO:0000259" key="5">
    <source>
        <dbReference type="SMART" id="SM00478"/>
    </source>
</evidence>
<dbReference type="Proteomes" id="UP000217199">
    <property type="component" value="Unassembled WGS sequence"/>
</dbReference>
<dbReference type="STRING" id="2282107.A0A286UIH6"/>
<keyword evidence="3" id="KW-0234">DNA repair</keyword>
<dbReference type="Pfam" id="PF00730">
    <property type="entry name" value="HhH-GPD"/>
    <property type="match status" value="1"/>
</dbReference>
<dbReference type="Gene3D" id="1.10.1670.40">
    <property type="match status" value="2"/>
</dbReference>
<name>A0A286UIH6_9AGAM</name>
<dbReference type="GO" id="GO:0006307">
    <property type="term" value="P:DNA alkylation repair"/>
    <property type="evidence" value="ECO:0007669"/>
    <property type="project" value="TreeGrafter"/>
</dbReference>